<evidence type="ECO:0000256" key="3">
    <source>
        <dbReference type="ARBA" id="ARBA00019010"/>
    </source>
</evidence>
<proteinExistence type="inferred from homology"/>
<sequence length="157" mass="17403">MAKQLMIRLPDEAATVALGGQLAQASEQATTVFLHGTLGAGKTTLTRGWVQGLGHSGKVKSPTYTLVEPYELGAWQVYHFDLYRLADPEELEFMGIRDYFGPHTLCLVEWSQKGEGWLPAPDLEITLTYVDMQREALLVARTAIGEAILERLQPKCV</sequence>
<evidence type="ECO:0000256" key="8">
    <source>
        <dbReference type="ARBA" id="ARBA00022840"/>
    </source>
</evidence>
<comment type="subcellular location">
    <subcellularLocation>
        <location evidence="1">Cytoplasm</location>
    </subcellularLocation>
</comment>
<dbReference type="PANTHER" id="PTHR33540:SF2">
    <property type="entry name" value="TRNA THREONYLCARBAMOYLADENOSINE BIOSYNTHESIS PROTEIN TSAE"/>
    <property type="match status" value="1"/>
</dbReference>
<evidence type="ECO:0000313" key="12">
    <source>
        <dbReference type="Proteomes" id="UP001630969"/>
    </source>
</evidence>
<keyword evidence="8" id="KW-0067">ATP-binding</keyword>
<comment type="caution">
    <text evidence="11">The sequence shown here is derived from an EMBL/GenBank/DDBJ whole genome shotgun (WGS) entry which is preliminary data.</text>
</comment>
<evidence type="ECO:0000256" key="9">
    <source>
        <dbReference type="ARBA" id="ARBA00022842"/>
    </source>
</evidence>
<keyword evidence="12" id="KW-1185">Reference proteome</keyword>
<keyword evidence="7" id="KW-0547">Nucleotide-binding</keyword>
<name>A0ABW9GRV8_9GAMM</name>
<evidence type="ECO:0000256" key="10">
    <source>
        <dbReference type="ARBA" id="ARBA00032441"/>
    </source>
</evidence>
<protein>
    <recommendedName>
        <fullName evidence="3">tRNA threonylcarbamoyladenosine biosynthesis protein TsaE</fullName>
    </recommendedName>
    <alternativeName>
        <fullName evidence="10">t(6)A37 threonylcarbamoyladenosine biosynthesis protein TsaE</fullName>
    </alternativeName>
</protein>
<dbReference type="SUPFAM" id="SSF52540">
    <property type="entry name" value="P-loop containing nucleoside triphosphate hydrolases"/>
    <property type="match status" value="1"/>
</dbReference>
<evidence type="ECO:0000256" key="6">
    <source>
        <dbReference type="ARBA" id="ARBA00022723"/>
    </source>
</evidence>
<evidence type="ECO:0000256" key="2">
    <source>
        <dbReference type="ARBA" id="ARBA00007599"/>
    </source>
</evidence>
<reference evidence="11 12" key="1">
    <citation type="submission" date="2024-09" db="EMBL/GenBank/DDBJ databases">
        <title>Aeromonas strains Genome sequencing and assembly.</title>
        <authorList>
            <person name="Hu X."/>
            <person name="Tang B."/>
        </authorList>
    </citation>
    <scope>NUCLEOTIDE SEQUENCE [LARGE SCALE GENOMIC DNA]</scope>
    <source>
        <strain evidence="11 12">NB23SCDHY001</strain>
    </source>
</reference>
<dbReference type="InterPro" id="IPR003442">
    <property type="entry name" value="T6A_TsaE"/>
</dbReference>
<keyword evidence="4" id="KW-0963">Cytoplasm</keyword>
<gene>
    <name evidence="11" type="primary">tsaE</name>
    <name evidence="11" type="ORF">ACEUDJ_07450</name>
</gene>
<evidence type="ECO:0000256" key="1">
    <source>
        <dbReference type="ARBA" id="ARBA00004496"/>
    </source>
</evidence>
<dbReference type="GeneID" id="97219923"/>
<accession>A0ABW9GRV8</accession>
<dbReference type="Gene3D" id="3.40.50.300">
    <property type="entry name" value="P-loop containing nucleotide triphosphate hydrolases"/>
    <property type="match status" value="1"/>
</dbReference>
<organism evidence="11 12">
    <name type="scientific">Aeromonas bivalvium</name>
    <dbReference type="NCBI Taxonomy" id="440079"/>
    <lineage>
        <taxon>Bacteria</taxon>
        <taxon>Pseudomonadati</taxon>
        <taxon>Pseudomonadota</taxon>
        <taxon>Gammaproteobacteria</taxon>
        <taxon>Aeromonadales</taxon>
        <taxon>Aeromonadaceae</taxon>
        <taxon>Aeromonas</taxon>
    </lineage>
</organism>
<dbReference type="PANTHER" id="PTHR33540">
    <property type="entry name" value="TRNA THREONYLCARBAMOYLADENOSINE BIOSYNTHESIS PROTEIN TSAE"/>
    <property type="match status" value="1"/>
</dbReference>
<keyword evidence="6" id="KW-0479">Metal-binding</keyword>
<evidence type="ECO:0000256" key="7">
    <source>
        <dbReference type="ARBA" id="ARBA00022741"/>
    </source>
</evidence>
<evidence type="ECO:0000313" key="11">
    <source>
        <dbReference type="EMBL" id="MFM4892698.1"/>
    </source>
</evidence>
<dbReference type="InterPro" id="IPR027417">
    <property type="entry name" value="P-loop_NTPase"/>
</dbReference>
<evidence type="ECO:0000256" key="4">
    <source>
        <dbReference type="ARBA" id="ARBA00022490"/>
    </source>
</evidence>
<evidence type="ECO:0000256" key="5">
    <source>
        <dbReference type="ARBA" id="ARBA00022694"/>
    </source>
</evidence>
<comment type="similarity">
    <text evidence="2">Belongs to the TsaE family.</text>
</comment>
<dbReference type="RefSeq" id="WP_111874113.1">
    <property type="nucleotide sequence ID" value="NZ_JBGXAX010000003.1"/>
</dbReference>
<dbReference type="NCBIfam" id="TIGR00150">
    <property type="entry name" value="T6A_YjeE"/>
    <property type="match status" value="1"/>
</dbReference>
<dbReference type="Pfam" id="PF02367">
    <property type="entry name" value="TsaE"/>
    <property type="match status" value="1"/>
</dbReference>
<dbReference type="Proteomes" id="UP001630969">
    <property type="component" value="Unassembled WGS sequence"/>
</dbReference>
<keyword evidence="9" id="KW-0460">Magnesium</keyword>
<keyword evidence="5" id="KW-0819">tRNA processing</keyword>
<dbReference type="EMBL" id="JBGXBU010000002">
    <property type="protein sequence ID" value="MFM4892698.1"/>
    <property type="molecule type" value="Genomic_DNA"/>
</dbReference>